<dbReference type="GO" id="GO:0005829">
    <property type="term" value="C:cytosol"/>
    <property type="evidence" value="ECO:0007669"/>
    <property type="project" value="TreeGrafter"/>
</dbReference>
<dbReference type="PANTHER" id="PTHR23416">
    <property type="entry name" value="SIALIC ACID SYNTHASE-RELATED"/>
    <property type="match status" value="1"/>
</dbReference>
<accession>A0A5Q2MNB1</accession>
<evidence type="ECO:0000313" key="3">
    <source>
        <dbReference type="EMBL" id="QGG43303.1"/>
    </source>
</evidence>
<protein>
    <recommendedName>
        <fullName evidence="5">Acyltransferase</fullName>
    </recommendedName>
</protein>
<keyword evidence="2" id="KW-0808">Transferase</keyword>
<organism evidence="3 4">
    <name type="scientific">Aeromicrobium yanjiei</name>
    <dbReference type="NCBI Taxonomy" id="2662028"/>
    <lineage>
        <taxon>Bacteria</taxon>
        <taxon>Bacillati</taxon>
        <taxon>Actinomycetota</taxon>
        <taxon>Actinomycetes</taxon>
        <taxon>Propionibacteriales</taxon>
        <taxon>Nocardioidaceae</taxon>
        <taxon>Aeromicrobium</taxon>
    </lineage>
</organism>
<dbReference type="Gene3D" id="2.160.10.10">
    <property type="entry name" value="Hexapeptide repeat proteins"/>
    <property type="match status" value="1"/>
</dbReference>
<dbReference type="GO" id="GO:0008374">
    <property type="term" value="F:O-acyltransferase activity"/>
    <property type="evidence" value="ECO:0007669"/>
    <property type="project" value="TreeGrafter"/>
</dbReference>
<evidence type="ECO:0008006" key="5">
    <source>
        <dbReference type="Google" id="ProtNLM"/>
    </source>
</evidence>
<dbReference type="Proteomes" id="UP000392064">
    <property type="component" value="Chromosome"/>
</dbReference>
<evidence type="ECO:0000256" key="2">
    <source>
        <dbReference type="ARBA" id="ARBA00022679"/>
    </source>
</evidence>
<proteinExistence type="inferred from homology"/>
<name>A0A5Q2MNB1_9ACTN</name>
<dbReference type="AlphaFoldDB" id="A0A5Q2MNB1"/>
<reference evidence="3 4" key="1">
    <citation type="submission" date="2019-11" db="EMBL/GenBank/DDBJ databases">
        <authorList>
            <person name="Li J."/>
        </authorList>
    </citation>
    <scope>NUCLEOTIDE SEQUENCE [LARGE SCALE GENOMIC DNA]</scope>
    <source>
        <strain evidence="3 4">MF47</strain>
    </source>
</reference>
<evidence type="ECO:0000256" key="1">
    <source>
        <dbReference type="ARBA" id="ARBA00007274"/>
    </source>
</evidence>
<gene>
    <name evidence="3" type="ORF">GEV26_14410</name>
</gene>
<dbReference type="EMBL" id="CP045737">
    <property type="protein sequence ID" value="QGG43303.1"/>
    <property type="molecule type" value="Genomic_DNA"/>
</dbReference>
<evidence type="ECO:0000313" key="4">
    <source>
        <dbReference type="Proteomes" id="UP000392064"/>
    </source>
</evidence>
<dbReference type="PANTHER" id="PTHR23416:SF23">
    <property type="entry name" value="ACETYLTRANSFERASE C18B11.09C-RELATED"/>
    <property type="match status" value="1"/>
</dbReference>
<dbReference type="KEGG" id="aef:GEV26_14410"/>
<dbReference type="InterPro" id="IPR011004">
    <property type="entry name" value="Trimer_LpxA-like_sf"/>
</dbReference>
<comment type="similarity">
    <text evidence="1">Belongs to the transferase hexapeptide repeat family.</text>
</comment>
<dbReference type="SUPFAM" id="SSF51161">
    <property type="entry name" value="Trimeric LpxA-like enzymes"/>
    <property type="match status" value="1"/>
</dbReference>
<keyword evidence="4" id="KW-1185">Reference proteome</keyword>
<sequence length="203" mass="21829">MPDWWHDCGNALYLADGASLPDHVLASLQLFPVRDVLVAVGSHLEWLTSLLVGGDGATVFIGRECALTAGELYCGAGSQIVLHGPLVATRSAIVDARNGGSIVAEPDQLWAADVYIATDDMHRLEDRRTGERINPYGAHIRLGRHVWLCRDAVVTGHVEIGDGAVVGMRSMVRGQKVPPHTVAAGSPARIVREDVDWSLDDLP</sequence>
<dbReference type="InterPro" id="IPR051159">
    <property type="entry name" value="Hexapeptide_acetyltransf"/>
</dbReference>